<keyword evidence="7" id="KW-0472">Membrane</keyword>
<keyword evidence="2" id="KW-0201">Cytochrome c-type biogenesis</keyword>
<organism evidence="9 10">
    <name type="scientific">Thermaerobacter composti</name>
    <dbReference type="NCBI Taxonomy" id="554949"/>
    <lineage>
        <taxon>Bacteria</taxon>
        <taxon>Bacillati</taxon>
        <taxon>Bacillota</taxon>
        <taxon>Clostridia</taxon>
        <taxon>Eubacteriales</taxon>
        <taxon>Clostridiales Family XVII. Incertae Sedis</taxon>
        <taxon>Thermaerobacter</taxon>
    </lineage>
</organism>
<name>A0ABZ0QPI5_9FIRM</name>
<evidence type="ECO:0000256" key="3">
    <source>
        <dbReference type="ARBA" id="ARBA00022968"/>
    </source>
</evidence>
<dbReference type="InterPro" id="IPR000866">
    <property type="entry name" value="AhpC/TSA"/>
</dbReference>
<sequence length="222" mass="24046">MSKRVDGVPHAGKAAAAASPAASRTGEPGSDAFPVPPDVRRRRRRIALAVALVLAAASLAGVRSMGHILAAAPAPGKPAPDFTLPQLDGPPVRLSDLRGRVVVLNFWASWCAPCREETPALKAFYQRYGDRVAFYAVNVAEPVDTVRAFLAEFGATYPVLLDRDKTVYRQYRVTGYPETFWIDEQGIVRIHWRGPMTLADMERLYEETLAAGTAQGGAPSAE</sequence>
<evidence type="ECO:0000256" key="7">
    <source>
        <dbReference type="SAM" id="Phobius"/>
    </source>
</evidence>
<dbReference type="PANTHER" id="PTHR42852">
    <property type="entry name" value="THIOL:DISULFIDE INTERCHANGE PROTEIN DSBE"/>
    <property type="match status" value="1"/>
</dbReference>
<evidence type="ECO:0000256" key="2">
    <source>
        <dbReference type="ARBA" id="ARBA00022748"/>
    </source>
</evidence>
<accession>A0ABZ0QPI5</accession>
<dbReference type="Pfam" id="PF00578">
    <property type="entry name" value="AhpC-TSA"/>
    <property type="match status" value="1"/>
</dbReference>
<dbReference type="InterPro" id="IPR036249">
    <property type="entry name" value="Thioredoxin-like_sf"/>
</dbReference>
<protein>
    <submittedName>
        <fullName evidence="9">TlpA disulfide reductase family protein</fullName>
    </submittedName>
</protein>
<dbReference type="PROSITE" id="PS00194">
    <property type="entry name" value="THIOREDOXIN_1"/>
    <property type="match status" value="1"/>
</dbReference>
<feature type="domain" description="Thioredoxin" evidence="8">
    <location>
        <begin position="73"/>
        <end position="210"/>
    </location>
</feature>
<dbReference type="InterPro" id="IPR013766">
    <property type="entry name" value="Thioredoxin_domain"/>
</dbReference>
<dbReference type="SUPFAM" id="SSF52833">
    <property type="entry name" value="Thioredoxin-like"/>
    <property type="match status" value="1"/>
</dbReference>
<evidence type="ECO:0000313" key="10">
    <source>
        <dbReference type="Proteomes" id="UP001304683"/>
    </source>
</evidence>
<proteinExistence type="predicted"/>
<evidence type="ECO:0000256" key="1">
    <source>
        <dbReference type="ARBA" id="ARBA00004196"/>
    </source>
</evidence>
<dbReference type="Gene3D" id="3.40.30.10">
    <property type="entry name" value="Glutaredoxin"/>
    <property type="match status" value="1"/>
</dbReference>
<evidence type="ECO:0000256" key="4">
    <source>
        <dbReference type="ARBA" id="ARBA00023157"/>
    </source>
</evidence>
<dbReference type="Proteomes" id="UP001304683">
    <property type="component" value="Chromosome"/>
</dbReference>
<dbReference type="PROSITE" id="PS51352">
    <property type="entry name" value="THIOREDOXIN_2"/>
    <property type="match status" value="1"/>
</dbReference>
<keyword evidence="7" id="KW-1133">Transmembrane helix</keyword>
<feature type="region of interest" description="Disordered" evidence="6">
    <location>
        <begin position="1"/>
        <end position="37"/>
    </location>
</feature>
<gene>
    <name evidence="9" type="ORF">Q5761_08020</name>
</gene>
<reference evidence="9 10" key="1">
    <citation type="submission" date="2023-08" db="EMBL/GenBank/DDBJ databases">
        <title>Genome sequence of Thermaerobacter compostii strain Ins1, a spore-forming filamentous bacterium isolated from a deep geothermal reservoir.</title>
        <authorList>
            <person name="Bregnard D."/>
            <person name="Gonzalez D."/>
            <person name="Junier P."/>
        </authorList>
    </citation>
    <scope>NUCLEOTIDE SEQUENCE [LARGE SCALE GENOMIC DNA]</scope>
    <source>
        <strain evidence="9 10">Ins1</strain>
    </source>
</reference>
<keyword evidence="5" id="KW-0676">Redox-active center</keyword>
<evidence type="ECO:0000259" key="8">
    <source>
        <dbReference type="PROSITE" id="PS51352"/>
    </source>
</evidence>
<feature type="transmembrane region" description="Helical" evidence="7">
    <location>
        <begin position="46"/>
        <end position="66"/>
    </location>
</feature>
<dbReference type="InterPro" id="IPR017937">
    <property type="entry name" value="Thioredoxin_CS"/>
</dbReference>
<dbReference type="RefSeq" id="WP_318750168.1">
    <property type="nucleotide sequence ID" value="NZ_CP132508.1"/>
</dbReference>
<keyword evidence="7" id="KW-0812">Transmembrane</keyword>
<feature type="compositionally biased region" description="Low complexity" evidence="6">
    <location>
        <begin position="11"/>
        <end position="22"/>
    </location>
</feature>
<dbReference type="InterPro" id="IPR050553">
    <property type="entry name" value="Thioredoxin_ResA/DsbE_sf"/>
</dbReference>
<evidence type="ECO:0000256" key="5">
    <source>
        <dbReference type="ARBA" id="ARBA00023284"/>
    </source>
</evidence>
<comment type="subcellular location">
    <subcellularLocation>
        <location evidence="1">Cell envelope</location>
    </subcellularLocation>
</comment>
<evidence type="ECO:0000256" key="6">
    <source>
        <dbReference type="SAM" id="MobiDB-lite"/>
    </source>
</evidence>
<evidence type="ECO:0000313" key="9">
    <source>
        <dbReference type="EMBL" id="WPD18318.1"/>
    </source>
</evidence>
<dbReference type="EMBL" id="CP132508">
    <property type="protein sequence ID" value="WPD18318.1"/>
    <property type="molecule type" value="Genomic_DNA"/>
</dbReference>
<dbReference type="CDD" id="cd02966">
    <property type="entry name" value="TlpA_like_family"/>
    <property type="match status" value="1"/>
</dbReference>
<dbReference type="PANTHER" id="PTHR42852:SF6">
    <property type="entry name" value="THIOL:DISULFIDE INTERCHANGE PROTEIN DSBE"/>
    <property type="match status" value="1"/>
</dbReference>
<keyword evidence="4" id="KW-1015">Disulfide bond</keyword>
<keyword evidence="10" id="KW-1185">Reference proteome</keyword>
<keyword evidence="3" id="KW-0735">Signal-anchor</keyword>